<dbReference type="SUPFAM" id="SSF101821">
    <property type="entry name" value="Aminopeptidase/glucanase lid domain"/>
    <property type="match status" value="1"/>
</dbReference>
<protein>
    <submittedName>
        <fullName evidence="9">Peptidase M28</fullName>
    </submittedName>
</protein>
<dbReference type="InterPro" id="IPR023367">
    <property type="entry name" value="Peptidase_M42_dom2"/>
</dbReference>
<feature type="active site" description="Proton acceptor" evidence="7">
    <location>
        <position position="201"/>
    </location>
</feature>
<proteinExistence type="inferred from homology"/>
<dbReference type="Gene3D" id="2.40.30.40">
    <property type="entry name" value="Peptidase M42, domain 2"/>
    <property type="match status" value="1"/>
</dbReference>
<comment type="cofactor">
    <cofactor evidence="8">
        <name>a divalent metal cation</name>
        <dbReference type="ChEBI" id="CHEBI:60240"/>
    </cofactor>
    <text evidence="8">Binds 2 divalent metal cations per subunit.</text>
</comment>
<evidence type="ECO:0000256" key="4">
    <source>
        <dbReference type="ARBA" id="ARBA00022723"/>
    </source>
</evidence>
<feature type="binding site" evidence="8">
    <location>
        <position position="224"/>
    </location>
    <ligand>
        <name>Zn(2+)</name>
        <dbReference type="ChEBI" id="CHEBI:29105"/>
        <label>1</label>
    </ligand>
</feature>
<comment type="similarity">
    <text evidence="1 6">Belongs to the peptidase M42 family.</text>
</comment>
<dbReference type="GO" id="GO:0006508">
    <property type="term" value="P:proteolysis"/>
    <property type="evidence" value="ECO:0007669"/>
    <property type="project" value="UniProtKB-KW"/>
</dbReference>
<evidence type="ECO:0000256" key="5">
    <source>
        <dbReference type="ARBA" id="ARBA00022801"/>
    </source>
</evidence>
<reference evidence="9 10" key="1">
    <citation type="submission" date="2019-08" db="EMBL/GenBank/DDBJ databases">
        <title>Complete genome sequence of Candidatus Uab amorphum.</title>
        <authorList>
            <person name="Shiratori T."/>
            <person name="Suzuki S."/>
            <person name="Kakizawa Y."/>
            <person name="Ishida K."/>
        </authorList>
    </citation>
    <scope>NUCLEOTIDE SEQUENCE [LARGE SCALE GENOMIC DNA]</scope>
    <source>
        <strain evidence="9 10">SRT547</strain>
    </source>
</reference>
<evidence type="ECO:0000256" key="6">
    <source>
        <dbReference type="PIRNR" id="PIRNR001123"/>
    </source>
</evidence>
<evidence type="ECO:0000313" key="9">
    <source>
        <dbReference type="EMBL" id="BBM82407.1"/>
    </source>
</evidence>
<dbReference type="AlphaFoldDB" id="A0A5S9IIZ1"/>
<evidence type="ECO:0000256" key="3">
    <source>
        <dbReference type="ARBA" id="ARBA00022670"/>
    </source>
</evidence>
<gene>
    <name evidence="9" type="ORF">UABAM_00750</name>
</gene>
<dbReference type="Proteomes" id="UP000326354">
    <property type="component" value="Chromosome"/>
</dbReference>
<keyword evidence="5" id="KW-0378">Hydrolase</keyword>
<dbReference type="SUPFAM" id="SSF53187">
    <property type="entry name" value="Zn-dependent exopeptidases"/>
    <property type="match status" value="1"/>
</dbReference>
<keyword evidence="3" id="KW-0645">Protease</keyword>
<dbReference type="RefSeq" id="WP_151966655.1">
    <property type="nucleotide sequence ID" value="NZ_AP019860.1"/>
</dbReference>
<dbReference type="PIRSF" id="PIRSF001123">
    <property type="entry name" value="PepA_GA"/>
    <property type="match status" value="1"/>
</dbReference>
<feature type="binding site" evidence="8">
    <location>
        <position position="202"/>
    </location>
    <ligand>
        <name>Zn(2+)</name>
        <dbReference type="ChEBI" id="CHEBI:29105"/>
        <label>2</label>
    </ligand>
</feature>
<evidence type="ECO:0000256" key="2">
    <source>
        <dbReference type="ARBA" id="ARBA00022438"/>
    </source>
</evidence>
<dbReference type="GO" id="GO:0004177">
    <property type="term" value="F:aminopeptidase activity"/>
    <property type="evidence" value="ECO:0007669"/>
    <property type="project" value="UniProtKB-UniRule"/>
</dbReference>
<evidence type="ECO:0000256" key="1">
    <source>
        <dbReference type="ARBA" id="ARBA00006272"/>
    </source>
</evidence>
<evidence type="ECO:0000256" key="8">
    <source>
        <dbReference type="PIRSR" id="PIRSR001123-2"/>
    </source>
</evidence>
<dbReference type="KEGG" id="uam:UABAM_00750"/>
<dbReference type="PANTHER" id="PTHR32481">
    <property type="entry name" value="AMINOPEPTIDASE"/>
    <property type="match status" value="1"/>
</dbReference>
<dbReference type="OrthoDB" id="9772053at2"/>
<dbReference type="InterPro" id="IPR051464">
    <property type="entry name" value="Peptidase_M42_aminopept"/>
</dbReference>
<feature type="binding site" evidence="8">
    <location>
        <position position="169"/>
    </location>
    <ligand>
        <name>Zn(2+)</name>
        <dbReference type="ChEBI" id="CHEBI:29105"/>
        <label>2</label>
    </ligand>
</feature>
<keyword evidence="10" id="KW-1185">Reference proteome</keyword>
<feature type="binding site" evidence="8">
    <location>
        <position position="303"/>
    </location>
    <ligand>
        <name>Zn(2+)</name>
        <dbReference type="ChEBI" id="CHEBI:29105"/>
        <label>2</label>
    </ligand>
</feature>
<dbReference type="Gene3D" id="3.40.630.10">
    <property type="entry name" value="Zn peptidases"/>
    <property type="match status" value="1"/>
</dbReference>
<dbReference type="EMBL" id="AP019860">
    <property type="protein sequence ID" value="BBM82407.1"/>
    <property type="molecule type" value="Genomic_DNA"/>
</dbReference>
<evidence type="ECO:0000256" key="7">
    <source>
        <dbReference type="PIRSR" id="PIRSR001123-1"/>
    </source>
</evidence>
<accession>A0A5S9IIZ1</accession>
<evidence type="ECO:0000313" key="10">
    <source>
        <dbReference type="Proteomes" id="UP000326354"/>
    </source>
</evidence>
<name>A0A5S9IIZ1_UABAM</name>
<dbReference type="GO" id="GO:0046872">
    <property type="term" value="F:metal ion binding"/>
    <property type="evidence" value="ECO:0007669"/>
    <property type="project" value="UniProtKB-UniRule"/>
</dbReference>
<keyword evidence="4 8" id="KW-0479">Metal-binding</keyword>
<keyword evidence="2" id="KW-0031">Aminopeptidase</keyword>
<sequence length="331" mass="36556">MNTLLKKIIQTCSVPGNAIYLRDLLVDELQKYGKIYHSKWTSFYCAHNKNSKKKKRNIVVTAHMDSPGFIVKNIEDDGRITIISLGGLSPGLMDTRSVILRTTSKTYEGIITLNEKEETDRRMATYSGFFGFSSQKEAEKKGVRVGDSVCFHSPIITMPNKFIAAPHLDNRLGIFLLVDIAKQLRDEDLDCNVYFAATDCEEMGGRGAKILANMIEPDIAICLDATYEEGNVKMGDGPVLTLADASVLLPTSVRDAVGEIAAQDKIPLQYEVYNYAGTDAKDFKDIGAGCLTLCLLIATLNNHSPHEICSLKDIEYTKKLVCSIIKSELAV</sequence>
<organism evidence="9 10">
    <name type="scientific">Uabimicrobium amorphum</name>
    <dbReference type="NCBI Taxonomy" id="2596890"/>
    <lineage>
        <taxon>Bacteria</taxon>
        <taxon>Pseudomonadati</taxon>
        <taxon>Planctomycetota</taxon>
        <taxon>Candidatus Uabimicrobiia</taxon>
        <taxon>Candidatus Uabimicrobiales</taxon>
        <taxon>Candidatus Uabimicrobiaceae</taxon>
        <taxon>Candidatus Uabimicrobium</taxon>
    </lineage>
</organism>
<dbReference type="InterPro" id="IPR008007">
    <property type="entry name" value="Peptidase_M42"/>
</dbReference>
<dbReference type="PANTHER" id="PTHR32481:SF0">
    <property type="entry name" value="AMINOPEPTIDASE YPDE-RELATED"/>
    <property type="match status" value="1"/>
</dbReference>
<dbReference type="Pfam" id="PF05343">
    <property type="entry name" value="Peptidase_M42"/>
    <property type="match status" value="1"/>
</dbReference>
<feature type="binding site" evidence="8">
    <location>
        <position position="169"/>
    </location>
    <ligand>
        <name>Zn(2+)</name>
        <dbReference type="ChEBI" id="CHEBI:29105"/>
        <label>1</label>
    </ligand>
</feature>
<feature type="binding site" evidence="8">
    <location>
        <position position="63"/>
    </location>
    <ligand>
        <name>Zn(2+)</name>
        <dbReference type="ChEBI" id="CHEBI:29105"/>
        <label>1</label>
    </ligand>
</feature>